<dbReference type="GO" id="GO:0051997">
    <property type="term" value="F:2-oxo-4-hydroxy-4-carboxy-5-ureidoimidazoline decarboxylase activity"/>
    <property type="evidence" value="ECO:0007669"/>
    <property type="project" value="UniProtKB-EC"/>
</dbReference>
<dbReference type="GO" id="GO:0006144">
    <property type="term" value="P:purine nucleobase metabolic process"/>
    <property type="evidence" value="ECO:0007669"/>
    <property type="project" value="UniProtKB-KW"/>
</dbReference>
<keyword evidence="4" id="KW-0659">Purine metabolism</keyword>
<dbReference type="EC" id="4.1.1.97" evidence="3"/>
<evidence type="ECO:0000256" key="1">
    <source>
        <dbReference type="ARBA" id="ARBA00001163"/>
    </source>
</evidence>
<proteinExistence type="predicted"/>
<accession>A0A6J6NXZ5</accession>
<comment type="pathway">
    <text evidence="2">Purine metabolism; urate degradation; (S)-allantoin from urate: step 3/3.</text>
</comment>
<protein>
    <recommendedName>
        <fullName evidence="3">2-oxo-4-hydroxy-4-carboxy-5-ureidoimidazoline decarboxylase</fullName>
        <ecNumber evidence="3">4.1.1.97</ecNumber>
    </recommendedName>
</protein>
<dbReference type="PANTHER" id="PTHR43466:SF1">
    <property type="entry name" value="2-OXO-4-HYDROXY-4-CARBOXY-5-UREIDOIMIDAZOLINE DECARBOXYLASE-RELATED"/>
    <property type="match status" value="1"/>
</dbReference>
<dbReference type="GO" id="GO:0019628">
    <property type="term" value="P:urate catabolic process"/>
    <property type="evidence" value="ECO:0007669"/>
    <property type="project" value="TreeGrafter"/>
</dbReference>
<dbReference type="InterPro" id="IPR036778">
    <property type="entry name" value="OHCU_decarboxylase_sf"/>
</dbReference>
<keyword evidence="6" id="KW-0456">Lyase</keyword>
<dbReference type="Pfam" id="PF09349">
    <property type="entry name" value="OHCU_decarbox"/>
    <property type="match status" value="1"/>
</dbReference>
<name>A0A6J6NXZ5_9ZZZZ</name>
<gene>
    <name evidence="8" type="ORF">UFOPK2423_00626</name>
    <name evidence="9" type="ORF">UFOPK3266_01636</name>
    <name evidence="10" type="ORF">UFOPK4367_00105</name>
</gene>
<dbReference type="PANTHER" id="PTHR43466">
    <property type="entry name" value="2-OXO-4-HYDROXY-4-CARBOXY-5-UREIDOIMIDAZOLINE DECARBOXYLASE-RELATED"/>
    <property type="match status" value="1"/>
</dbReference>
<evidence type="ECO:0000256" key="5">
    <source>
        <dbReference type="ARBA" id="ARBA00022793"/>
    </source>
</evidence>
<evidence type="ECO:0000313" key="8">
    <source>
        <dbReference type="EMBL" id="CAB4691741.1"/>
    </source>
</evidence>
<dbReference type="EMBL" id="CAEZXN010000010">
    <property type="protein sequence ID" value="CAB4691741.1"/>
    <property type="molecule type" value="Genomic_DNA"/>
</dbReference>
<evidence type="ECO:0000256" key="2">
    <source>
        <dbReference type="ARBA" id="ARBA00004754"/>
    </source>
</evidence>
<evidence type="ECO:0000313" key="9">
    <source>
        <dbReference type="EMBL" id="CAB4845492.1"/>
    </source>
</evidence>
<comment type="catalytic activity">
    <reaction evidence="1">
        <text>5-hydroxy-2-oxo-4-ureido-2,5-dihydro-1H-imidazole-5-carboxylate + H(+) = (S)-allantoin + CO2</text>
        <dbReference type="Rhea" id="RHEA:26301"/>
        <dbReference type="ChEBI" id="CHEBI:15378"/>
        <dbReference type="ChEBI" id="CHEBI:15678"/>
        <dbReference type="ChEBI" id="CHEBI:16526"/>
        <dbReference type="ChEBI" id="CHEBI:58639"/>
        <dbReference type="EC" id="4.1.1.97"/>
    </reaction>
</comment>
<dbReference type="EMBL" id="CAFBAA010000066">
    <property type="protein sequence ID" value="CAB4845492.1"/>
    <property type="molecule type" value="Genomic_DNA"/>
</dbReference>
<dbReference type="InterPro" id="IPR018020">
    <property type="entry name" value="OHCU_decarboxylase"/>
</dbReference>
<dbReference type="Gene3D" id="1.10.3330.10">
    <property type="entry name" value="Oxo-4-hydroxy-4-carboxy-5-ureidoimidazoline decarboxylase"/>
    <property type="match status" value="1"/>
</dbReference>
<evidence type="ECO:0000256" key="3">
    <source>
        <dbReference type="ARBA" id="ARBA00012257"/>
    </source>
</evidence>
<dbReference type="GO" id="GO:0005777">
    <property type="term" value="C:peroxisome"/>
    <property type="evidence" value="ECO:0007669"/>
    <property type="project" value="TreeGrafter"/>
</dbReference>
<sequence>MAAARPFQDLPALEVASDHATAGLDDAALLVGFSGHPRIGDRKPHSAWSSAEQSGVSQADIKILDDLRAANFAYEEKFNHVFLICATGKSAEYMLTECLRRISNSADVEIEEAREQLRLINRIRVNKLLEES</sequence>
<dbReference type="SUPFAM" id="SSF158694">
    <property type="entry name" value="UraD-Like"/>
    <property type="match status" value="1"/>
</dbReference>
<organism evidence="8">
    <name type="scientific">freshwater metagenome</name>
    <dbReference type="NCBI Taxonomy" id="449393"/>
    <lineage>
        <taxon>unclassified sequences</taxon>
        <taxon>metagenomes</taxon>
        <taxon>ecological metagenomes</taxon>
    </lineage>
</organism>
<evidence type="ECO:0000313" key="10">
    <source>
        <dbReference type="EMBL" id="CAB5071242.1"/>
    </source>
</evidence>
<dbReference type="NCBIfam" id="NF010372">
    <property type="entry name" value="PRK13798.1"/>
    <property type="match status" value="1"/>
</dbReference>
<dbReference type="AlphaFoldDB" id="A0A6J6NXZ5"/>
<evidence type="ECO:0000259" key="7">
    <source>
        <dbReference type="Pfam" id="PF09349"/>
    </source>
</evidence>
<feature type="domain" description="Oxo-4-hydroxy-4-carboxy-5-ureidoimidazoline decarboxylase" evidence="7">
    <location>
        <begin position="2"/>
        <end position="126"/>
    </location>
</feature>
<evidence type="ECO:0000256" key="6">
    <source>
        <dbReference type="ARBA" id="ARBA00023239"/>
    </source>
</evidence>
<keyword evidence="5" id="KW-0210">Decarboxylase</keyword>
<evidence type="ECO:0000256" key="4">
    <source>
        <dbReference type="ARBA" id="ARBA00022631"/>
    </source>
</evidence>
<reference evidence="8" key="1">
    <citation type="submission" date="2020-05" db="EMBL/GenBank/DDBJ databases">
        <authorList>
            <person name="Chiriac C."/>
            <person name="Salcher M."/>
            <person name="Ghai R."/>
            <person name="Kavagutti S V."/>
        </authorList>
    </citation>
    <scope>NUCLEOTIDE SEQUENCE</scope>
</reference>
<dbReference type="EMBL" id="CAFBRC010000004">
    <property type="protein sequence ID" value="CAB5071242.1"/>
    <property type="molecule type" value="Genomic_DNA"/>
</dbReference>